<dbReference type="OrthoDB" id="7483261at2759"/>
<evidence type="ECO:0000313" key="1">
    <source>
        <dbReference type="EMBL" id="GBO99245.1"/>
    </source>
</evidence>
<keyword evidence="2" id="KW-1185">Reference proteome</keyword>
<proteinExistence type="predicted"/>
<name>A0A4C1SBM2_EUMVA</name>
<gene>
    <name evidence="1" type="ORF">EVAR_522_1</name>
</gene>
<dbReference type="EMBL" id="BGZK01000002">
    <property type="protein sequence ID" value="GBO99245.1"/>
    <property type="molecule type" value="Genomic_DNA"/>
</dbReference>
<comment type="caution">
    <text evidence="1">The sequence shown here is derived from an EMBL/GenBank/DDBJ whole genome shotgun (WGS) entry which is preliminary data.</text>
</comment>
<sequence>MKLEDVISSKLFTTMLKCFKSFELEIIYYQHRCEITYLKFADDIVIMTESMNDLDIVPRDIDSYLAALWLALTFGDGLPAVNRKMAASSVVVLDRGNNTTCTVNLFDKRSFSNAESGIWIIMMAKMLNEGSRGRMLIVVRRGGRGRGRRG</sequence>
<accession>A0A4C1SBM2</accession>
<evidence type="ECO:0008006" key="3">
    <source>
        <dbReference type="Google" id="ProtNLM"/>
    </source>
</evidence>
<dbReference type="AlphaFoldDB" id="A0A4C1SBM2"/>
<organism evidence="1 2">
    <name type="scientific">Eumeta variegata</name>
    <name type="common">Bagworm moth</name>
    <name type="synonym">Eumeta japonica</name>
    <dbReference type="NCBI Taxonomy" id="151549"/>
    <lineage>
        <taxon>Eukaryota</taxon>
        <taxon>Metazoa</taxon>
        <taxon>Ecdysozoa</taxon>
        <taxon>Arthropoda</taxon>
        <taxon>Hexapoda</taxon>
        <taxon>Insecta</taxon>
        <taxon>Pterygota</taxon>
        <taxon>Neoptera</taxon>
        <taxon>Endopterygota</taxon>
        <taxon>Lepidoptera</taxon>
        <taxon>Glossata</taxon>
        <taxon>Ditrysia</taxon>
        <taxon>Tineoidea</taxon>
        <taxon>Psychidae</taxon>
        <taxon>Oiketicinae</taxon>
        <taxon>Eumeta</taxon>
    </lineage>
</organism>
<reference evidence="1 2" key="1">
    <citation type="journal article" date="2019" name="Commun. Biol.">
        <title>The bagworm genome reveals a unique fibroin gene that provides high tensile strength.</title>
        <authorList>
            <person name="Kono N."/>
            <person name="Nakamura H."/>
            <person name="Ohtoshi R."/>
            <person name="Tomita M."/>
            <person name="Numata K."/>
            <person name="Arakawa K."/>
        </authorList>
    </citation>
    <scope>NUCLEOTIDE SEQUENCE [LARGE SCALE GENOMIC DNA]</scope>
</reference>
<evidence type="ECO:0000313" key="2">
    <source>
        <dbReference type="Proteomes" id="UP000299102"/>
    </source>
</evidence>
<protein>
    <recommendedName>
        <fullName evidence="3">Reverse transcriptase domain-containing protein</fullName>
    </recommendedName>
</protein>
<dbReference type="Proteomes" id="UP000299102">
    <property type="component" value="Unassembled WGS sequence"/>
</dbReference>